<feature type="compositionally biased region" description="Polar residues" evidence="1">
    <location>
        <begin position="648"/>
        <end position="661"/>
    </location>
</feature>
<reference evidence="2 3" key="1">
    <citation type="journal article" date="2015" name="Genome Announc.">
        <title>Draft Genome Sequences of Marine Isolates of Thalassomonas viridans and Thalassomonas actiniarum.</title>
        <authorList>
            <person name="Olonade I."/>
            <person name="van Zyl L.J."/>
            <person name="Trindade M."/>
        </authorList>
    </citation>
    <scope>NUCLEOTIDE SEQUENCE [LARGE SCALE GENOMIC DNA]</scope>
    <source>
        <strain evidence="2 3">A5K-106</strain>
    </source>
</reference>
<organism evidence="2 3">
    <name type="scientific">Thalassomonas actiniarum</name>
    <dbReference type="NCBI Taxonomy" id="485447"/>
    <lineage>
        <taxon>Bacteria</taxon>
        <taxon>Pseudomonadati</taxon>
        <taxon>Pseudomonadota</taxon>
        <taxon>Gammaproteobacteria</taxon>
        <taxon>Alteromonadales</taxon>
        <taxon>Colwelliaceae</taxon>
        <taxon>Thalassomonas</taxon>
    </lineage>
</organism>
<gene>
    <name evidence="2" type="ORF">SG35_002945</name>
</gene>
<dbReference type="EMBL" id="CP059735">
    <property type="protein sequence ID" value="WDD99647.1"/>
    <property type="molecule type" value="Genomic_DNA"/>
</dbReference>
<keyword evidence="3" id="KW-1185">Reference proteome</keyword>
<name>A0AAE9YUB1_9GAMM</name>
<evidence type="ECO:0000313" key="2">
    <source>
        <dbReference type="EMBL" id="WDD99647.1"/>
    </source>
</evidence>
<reference evidence="2 3" key="2">
    <citation type="journal article" date="2022" name="Mar. Drugs">
        <title>Bioassay-Guided Fractionation Leads to the Detection of Cholic Acid Generated by the Rare Thalassomonas sp.</title>
        <authorList>
            <person name="Pheiffer F."/>
            <person name="Schneider Y.K."/>
            <person name="Hansen E.H."/>
            <person name="Andersen J.H."/>
            <person name="Isaksson J."/>
            <person name="Busche T."/>
            <person name="R C."/>
            <person name="Kalinowski J."/>
            <person name="Zyl L.V."/>
            <person name="Trindade M."/>
        </authorList>
    </citation>
    <scope>NUCLEOTIDE SEQUENCE [LARGE SCALE GENOMIC DNA]</scope>
    <source>
        <strain evidence="2 3">A5K-106</strain>
    </source>
</reference>
<evidence type="ECO:0000256" key="1">
    <source>
        <dbReference type="SAM" id="MobiDB-lite"/>
    </source>
</evidence>
<accession>A0AAE9YUB1</accession>
<feature type="region of interest" description="Disordered" evidence="1">
    <location>
        <begin position="636"/>
        <end position="661"/>
    </location>
</feature>
<proteinExistence type="predicted"/>
<dbReference type="AlphaFoldDB" id="A0AAE9YUB1"/>
<protein>
    <submittedName>
        <fullName evidence="2">Uncharacterized protein</fullName>
    </submittedName>
</protein>
<dbReference type="KEGG" id="tact:SG35_002945"/>
<sequence length="661" mass="74178">MKFPTIKPPSFLLPQTPVLAENERPPAPGYSLRSVFDDNEAGKRYLDGYSLPTAQVSERESATLHLDISGFMNNLLSPQNQSGFNLRIANQQADTVLQRLDRDQQLSLKMNQDLLLDSDFIALAAELSDEELNQFVSVATSLHTSPSERHQQTSISGKSSSIKKFTETLSELDGEDRSQVLAQASYFSKKVPPANNDTYDIQGKNSGTNNSAANNQLHNFIMAVNNSEEPRKLLNDLAGYDEEQQAQLLNVLSVSTSLGNELISQLGDFEKKEQEIILDYLGDIAGKIQPTGQKSLDMAAFDPYMALEEVSRLDSNRLAMLEDTIGLLKHYQFSKEQLAETFGELKNMGEADQQAYLKITSTGLEQILGLPESDAGESAEKIDLYEHPQALETITLLRSDSSIRELVTKSALGNKVRNEENQQVYTLKDQISAEKDQNTMIKLLTTDAWIRTQNDKDTDSSEQSHRLAGALLELKAEHRDELVEKIASYAENEAPLKRLSRQELNQSYSNSYARTSTLANNGEILNLLDSELAWMENEDVNNAFWQINALAEEQGDMLFGVIDATPELIRNQLTRHFANRADGVFNGEFGRNLAKNEIDEFIDFMLNEPDKDKKQEYINDMTGQDIPLYWQQMSTAGSDERTDIENQAWETYNNGQAENPP</sequence>
<dbReference type="RefSeq" id="WP_044834989.1">
    <property type="nucleotide sequence ID" value="NZ_CP059735.1"/>
</dbReference>
<evidence type="ECO:0000313" key="3">
    <source>
        <dbReference type="Proteomes" id="UP000032568"/>
    </source>
</evidence>
<dbReference type="Proteomes" id="UP000032568">
    <property type="component" value="Chromosome"/>
</dbReference>